<dbReference type="PANTHER" id="PTHR42919:SF20">
    <property type="entry name" value="GCN5-RELATED N-ACETYLTRANSFERASE 10, CHLOROPLASTIC"/>
    <property type="match status" value="1"/>
</dbReference>
<dbReference type="PANTHER" id="PTHR42919">
    <property type="entry name" value="N-ALPHA-ACETYLTRANSFERASE"/>
    <property type="match status" value="1"/>
</dbReference>
<dbReference type="EMBL" id="BNJQ01000004">
    <property type="protein sequence ID" value="GHP03126.1"/>
    <property type="molecule type" value="Genomic_DNA"/>
</dbReference>
<comment type="caution">
    <text evidence="2">The sequence shown here is derived from an EMBL/GenBank/DDBJ whole genome shotgun (WGS) entry which is preliminary data.</text>
</comment>
<dbReference type="Pfam" id="PF00583">
    <property type="entry name" value="Acetyltransf_1"/>
    <property type="match status" value="1"/>
</dbReference>
<evidence type="ECO:0000313" key="2">
    <source>
        <dbReference type="EMBL" id="GHP03126.1"/>
    </source>
</evidence>
<reference evidence="2" key="1">
    <citation type="submission" date="2020-10" db="EMBL/GenBank/DDBJ databases">
        <title>Unveiling of a novel bifunctional photoreceptor, Dualchrome1, isolated from a cosmopolitan green alga.</title>
        <authorList>
            <person name="Suzuki S."/>
            <person name="Kawachi M."/>
        </authorList>
    </citation>
    <scope>NUCLEOTIDE SEQUENCE</scope>
    <source>
        <strain evidence="2">NIES 2893</strain>
    </source>
</reference>
<dbReference type="Proteomes" id="UP000660262">
    <property type="component" value="Unassembled WGS sequence"/>
</dbReference>
<protein>
    <recommendedName>
        <fullName evidence="1">N-acetyltransferase domain-containing protein</fullName>
    </recommendedName>
</protein>
<dbReference type="Gene3D" id="3.40.630.30">
    <property type="match status" value="1"/>
</dbReference>
<dbReference type="InterPro" id="IPR016181">
    <property type="entry name" value="Acyl_CoA_acyltransferase"/>
</dbReference>
<dbReference type="CDD" id="cd04301">
    <property type="entry name" value="NAT_SF"/>
    <property type="match status" value="1"/>
</dbReference>
<dbReference type="GO" id="GO:0031415">
    <property type="term" value="C:NatA complex"/>
    <property type="evidence" value="ECO:0007669"/>
    <property type="project" value="TreeGrafter"/>
</dbReference>
<accession>A0A830H7D3</accession>
<organism evidence="2 3">
    <name type="scientific">Pycnococcus provasolii</name>
    <dbReference type="NCBI Taxonomy" id="41880"/>
    <lineage>
        <taxon>Eukaryota</taxon>
        <taxon>Viridiplantae</taxon>
        <taxon>Chlorophyta</taxon>
        <taxon>Pseudoscourfieldiophyceae</taxon>
        <taxon>Pseudoscourfieldiales</taxon>
        <taxon>Pycnococcaceae</taxon>
        <taxon>Pycnococcus</taxon>
    </lineage>
</organism>
<gene>
    <name evidence="2" type="ORF">PPROV_000188100</name>
</gene>
<dbReference type="PROSITE" id="PS51186">
    <property type="entry name" value="GNAT"/>
    <property type="match status" value="1"/>
</dbReference>
<sequence length="260" mass="27926">MASSLALLASRRRGIHLPNVNVLHRNRRRPPGPVKVSSCAAAGGGGGGGFAWVSKTNNQVSCATDEDVGAIVNLQTDAFHVPMEGPLSVMDSLMKQQFNAEVLSLMRSKMRAQWPTKFQGRKPEEARYTVVVARNEGGDVVGVCDVCEAKVEQRLAQSLSEKHGTAVDNYVFVSCMAVAPEARRRGVASALLDAASELAGEWRSDGGVGSAAGIIGLDVYQDNMVAIKVYEANGYTRATADPPWSWAYGQRPRICLSKTF</sequence>
<dbReference type="InterPro" id="IPR051556">
    <property type="entry name" value="N-term/lysine_N-AcTrnsfr"/>
</dbReference>
<name>A0A830H7D3_9CHLO</name>
<dbReference type="SUPFAM" id="SSF55729">
    <property type="entry name" value="Acyl-CoA N-acyltransferases (Nat)"/>
    <property type="match status" value="1"/>
</dbReference>
<keyword evidence="3" id="KW-1185">Reference proteome</keyword>
<dbReference type="InterPro" id="IPR000182">
    <property type="entry name" value="GNAT_dom"/>
</dbReference>
<dbReference type="AlphaFoldDB" id="A0A830H7D3"/>
<evidence type="ECO:0000313" key="3">
    <source>
        <dbReference type="Proteomes" id="UP000660262"/>
    </source>
</evidence>
<evidence type="ECO:0000259" key="1">
    <source>
        <dbReference type="PROSITE" id="PS51186"/>
    </source>
</evidence>
<dbReference type="GO" id="GO:0007064">
    <property type="term" value="P:mitotic sister chromatid cohesion"/>
    <property type="evidence" value="ECO:0007669"/>
    <property type="project" value="TreeGrafter"/>
</dbReference>
<feature type="domain" description="N-acetyltransferase" evidence="1">
    <location>
        <begin position="89"/>
        <end position="260"/>
    </location>
</feature>
<proteinExistence type="predicted"/>
<dbReference type="GO" id="GO:0008080">
    <property type="term" value="F:N-acetyltransferase activity"/>
    <property type="evidence" value="ECO:0007669"/>
    <property type="project" value="TreeGrafter"/>
</dbReference>
<dbReference type="OrthoDB" id="1912023at2759"/>